<feature type="transmembrane region" description="Helical" evidence="12">
    <location>
        <begin position="531"/>
        <end position="552"/>
    </location>
</feature>
<keyword evidence="16" id="KW-0503">Monooxygenase</keyword>
<keyword evidence="8" id="KW-0492">Microsome</keyword>
<evidence type="ECO:0000256" key="1">
    <source>
        <dbReference type="ARBA" id="ARBA00001974"/>
    </source>
</evidence>
<dbReference type="InterPro" id="IPR006076">
    <property type="entry name" value="FAD-dep_OxRdtase"/>
</dbReference>
<evidence type="ECO:0000256" key="5">
    <source>
        <dbReference type="ARBA" id="ARBA00022630"/>
    </source>
</evidence>
<evidence type="ECO:0000256" key="10">
    <source>
        <dbReference type="ARBA" id="ARBA00023002"/>
    </source>
</evidence>
<dbReference type="SUPFAM" id="SSF51905">
    <property type="entry name" value="FAD/NAD(P)-binding domain"/>
    <property type="match status" value="1"/>
</dbReference>
<evidence type="ECO:0000256" key="13">
    <source>
        <dbReference type="SAM" id="MobiDB-lite"/>
    </source>
</evidence>
<evidence type="ECO:0000313" key="16">
    <source>
        <dbReference type="EMBL" id="WOO77761.1"/>
    </source>
</evidence>
<accession>A0AAF0Y4Y2</accession>
<feature type="region of interest" description="Disordered" evidence="13">
    <location>
        <begin position="1"/>
        <end position="23"/>
    </location>
</feature>
<evidence type="ECO:0000256" key="2">
    <source>
        <dbReference type="ARBA" id="ARBA00004154"/>
    </source>
</evidence>
<dbReference type="EMBL" id="CP086714">
    <property type="protein sequence ID" value="WOO77761.1"/>
    <property type="molecule type" value="Genomic_DNA"/>
</dbReference>
<dbReference type="InterPro" id="IPR013698">
    <property type="entry name" value="Squalene_epoxidase"/>
</dbReference>
<evidence type="ECO:0000259" key="14">
    <source>
        <dbReference type="Pfam" id="PF01266"/>
    </source>
</evidence>
<evidence type="ECO:0000256" key="9">
    <source>
        <dbReference type="ARBA" id="ARBA00022989"/>
    </source>
</evidence>
<keyword evidence="11 12" id="KW-0472">Membrane</keyword>
<gene>
    <name evidence="16" type="primary">SQLE</name>
    <name evidence="16" type="ORF">LOC62_01G001329</name>
</gene>
<keyword evidence="10 12" id="KW-0560">Oxidoreductase</keyword>
<dbReference type="Proteomes" id="UP000827549">
    <property type="component" value="Chromosome 1"/>
</dbReference>
<evidence type="ECO:0000256" key="8">
    <source>
        <dbReference type="ARBA" id="ARBA00022848"/>
    </source>
</evidence>
<feature type="domain" description="Squalene epoxidase" evidence="15">
    <location>
        <begin position="238"/>
        <end position="513"/>
    </location>
</feature>
<dbReference type="Gene3D" id="3.50.50.60">
    <property type="entry name" value="FAD/NAD(P)-binding domain"/>
    <property type="match status" value="2"/>
</dbReference>
<dbReference type="GeneID" id="87804585"/>
<evidence type="ECO:0000259" key="15">
    <source>
        <dbReference type="Pfam" id="PF08491"/>
    </source>
</evidence>
<dbReference type="InterPro" id="IPR040125">
    <property type="entry name" value="Squalene_monox"/>
</dbReference>
<dbReference type="GO" id="GO:0006696">
    <property type="term" value="P:ergosterol biosynthetic process"/>
    <property type="evidence" value="ECO:0007669"/>
    <property type="project" value="TreeGrafter"/>
</dbReference>
<dbReference type="EC" id="1.14.14.17" evidence="4 12"/>
<evidence type="ECO:0000256" key="3">
    <source>
        <dbReference type="ARBA" id="ARBA00008802"/>
    </source>
</evidence>
<comment type="cofactor">
    <cofactor evidence="1 12">
        <name>FAD</name>
        <dbReference type="ChEBI" id="CHEBI:57692"/>
    </cofactor>
</comment>
<sequence>MTGVQTTQQHAGPSRLTPRANPNLSPEVIVVGGGVAGATLAYALSHAGRQVLMLERDLSEPDRIVGELLQPGGVAALAALGMASTLEGIDATPVEGYCVLSGTRQVGIPYPDLETYVAAEASTANGKANGKAVSNGHANGKANGHANGHATNGHTAIGEKEHWAVATASGRKEGRSFHHGRFIQALRAKVIDESEASVLEATVRDLVYDRVTKDVVGVTVAIKPEDGDSEPTVREIRAPLTIIADGCFSKFRQQPGTRLPTPILRSHFVGVVLKDVDLPLRYHGTVCLTPHGPVLLYQIGDRAREIRMLVDVKGKLPSVANGDLKKHILTDFLPHLPAELAPAIRAALDTQRLRTMPNSFLPPSMQGTGSSPRGTIMVGDAWNMRHPLTGGGMTVAFNDVVLLTKYLSIDDELPAGALDRWDVIADRLREWFWARKGLSGTVNVLSIALYDLFGAADDDLAVLREGCFKYFELGGECVAGPVGLLSALTPKPLILFYHFFSVAFYSIYILFTEGLPTSGKRAAPAWSEFPGLFLFSFKVFYTACVVFLPVMASEFRI</sequence>
<keyword evidence="5 12" id="KW-0285">Flavoprotein</keyword>
<keyword evidence="6 12" id="KW-0812">Transmembrane</keyword>
<feature type="transmembrane region" description="Helical" evidence="12">
    <location>
        <begin position="493"/>
        <end position="511"/>
    </location>
</feature>
<evidence type="ECO:0000256" key="6">
    <source>
        <dbReference type="ARBA" id="ARBA00022692"/>
    </source>
</evidence>
<dbReference type="AlphaFoldDB" id="A0AAF0Y4Y2"/>
<evidence type="ECO:0000256" key="11">
    <source>
        <dbReference type="ARBA" id="ARBA00023136"/>
    </source>
</evidence>
<dbReference type="GO" id="GO:0005789">
    <property type="term" value="C:endoplasmic reticulum membrane"/>
    <property type="evidence" value="ECO:0007669"/>
    <property type="project" value="UniProtKB-SubCell"/>
</dbReference>
<evidence type="ECO:0000256" key="4">
    <source>
        <dbReference type="ARBA" id="ARBA00012312"/>
    </source>
</evidence>
<comment type="function">
    <text evidence="12">Catalyzes the stereospecific oxidation of squalene to (S)-2,3-epoxysqualene, and is considered to be a rate-limiting enzyme in steroid biosynthesis.</text>
</comment>
<dbReference type="PANTHER" id="PTHR10835:SF0">
    <property type="entry name" value="SQUALENE MONOOXYGENASE"/>
    <property type="match status" value="1"/>
</dbReference>
<keyword evidence="12" id="KW-0256">Endoplasmic reticulum</keyword>
<dbReference type="Pfam" id="PF01266">
    <property type="entry name" value="DAO"/>
    <property type="match status" value="1"/>
</dbReference>
<keyword evidence="17" id="KW-1185">Reference proteome</keyword>
<feature type="domain" description="FAD dependent oxidoreductase" evidence="14">
    <location>
        <begin position="28"/>
        <end position="57"/>
    </location>
</feature>
<dbReference type="PRINTS" id="PR00420">
    <property type="entry name" value="RNGMNOXGNASE"/>
</dbReference>
<keyword evidence="9 12" id="KW-1133">Transmembrane helix</keyword>
<name>A0AAF0Y4Y2_9TREE</name>
<dbReference type="RefSeq" id="XP_062623793.1">
    <property type="nucleotide sequence ID" value="XM_062767809.1"/>
</dbReference>
<comment type="catalytic activity">
    <reaction evidence="12">
        <text>squalene + reduced [NADPH--hemoprotein reductase] + O2 = (S)-2,3-epoxysqualene + oxidized [NADPH--hemoprotein reductase] + H2O + H(+)</text>
        <dbReference type="Rhea" id="RHEA:25282"/>
        <dbReference type="Rhea" id="RHEA-COMP:11964"/>
        <dbReference type="Rhea" id="RHEA-COMP:11965"/>
        <dbReference type="ChEBI" id="CHEBI:15377"/>
        <dbReference type="ChEBI" id="CHEBI:15378"/>
        <dbReference type="ChEBI" id="CHEBI:15379"/>
        <dbReference type="ChEBI" id="CHEBI:15440"/>
        <dbReference type="ChEBI" id="CHEBI:15441"/>
        <dbReference type="ChEBI" id="CHEBI:57618"/>
        <dbReference type="ChEBI" id="CHEBI:58210"/>
        <dbReference type="EC" id="1.14.14.17"/>
    </reaction>
</comment>
<evidence type="ECO:0000313" key="17">
    <source>
        <dbReference type="Proteomes" id="UP000827549"/>
    </source>
</evidence>
<comment type="subcellular location">
    <subcellularLocation>
        <location evidence="12">Endoplasmic reticulum membrane</location>
        <topology evidence="12">Multi-pass membrane protein</topology>
    </subcellularLocation>
    <subcellularLocation>
        <location evidence="2">Microsome membrane</location>
        <topology evidence="2">Multi-pass membrane protein</topology>
    </subcellularLocation>
</comment>
<protein>
    <recommendedName>
        <fullName evidence="4 12">Squalene monooxygenase</fullName>
        <ecNumber evidence="4 12">1.14.14.17</ecNumber>
    </recommendedName>
</protein>
<dbReference type="Pfam" id="PF08491">
    <property type="entry name" value="SE"/>
    <property type="match status" value="1"/>
</dbReference>
<dbReference type="GO" id="GO:0050660">
    <property type="term" value="F:flavin adenine dinucleotide binding"/>
    <property type="evidence" value="ECO:0007669"/>
    <property type="project" value="UniProtKB-UniRule"/>
</dbReference>
<comment type="similarity">
    <text evidence="3 12">Belongs to the squalene monooxygenase family.</text>
</comment>
<proteinExistence type="inferred from homology"/>
<feature type="compositionally biased region" description="Polar residues" evidence="13">
    <location>
        <begin position="1"/>
        <end position="11"/>
    </location>
</feature>
<evidence type="ECO:0000256" key="7">
    <source>
        <dbReference type="ARBA" id="ARBA00022827"/>
    </source>
</evidence>
<reference evidence="16" key="1">
    <citation type="submission" date="2023-10" db="EMBL/GenBank/DDBJ databases">
        <authorList>
            <person name="Noh H."/>
        </authorList>
    </citation>
    <scope>NUCLEOTIDE SEQUENCE</scope>
    <source>
        <strain evidence="16">DUCC4014</strain>
    </source>
</reference>
<dbReference type="InterPro" id="IPR036188">
    <property type="entry name" value="FAD/NAD-bd_sf"/>
</dbReference>
<keyword evidence="7 12" id="KW-0274">FAD</keyword>
<evidence type="ECO:0000256" key="12">
    <source>
        <dbReference type="RuleBase" id="RU367121"/>
    </source>
</evidence>
<dbReference type="GO" id="GO:0004506">
    <property type="term" value="F:squalene monooxygenase activity"/>
    <property type="evidence" value="ECO:0007669"/>
    <property type="project" value="UniProtKB-UniRule"/>
</dbReference>
<dbReference type="PANTHER" id="PTHR10835">
    <property type="entry name" value="SQUALENE MONOOXYGENASE"/>
    <property type="match status" value="1"/>
</dbReference>
<organism evidence="16 17">
    <name type="scientific">Vanrija pseudolonga</name>
    <dbReference type="NCBI Taxonomy" id="143232"/>
    <lineage>
        <taxon>Eukaryota</taxon>
        <taxon>Fungi</taxon>
        <taxon>Dikarya</taxon>
        <taxon>Basidiomycota</taxon>
        <taxon>Agaricomycotina</taxon>
        <taxon>Tremellomycetes</taxon>
        <taxon>Trichosporonales</taxon>
        <taxon>Trichosporonaceae</taxon>
        <taxon>Vanrija</taxon>
    </lineage>
</organism>